<dbReference type="GO" id="GO:0016301">
    <property type="term" value="F:kinase activity"/>
    <property type="evidence" value="ECO:0007669"/>
    <property type="project" value="UniProtKB-KW"/>
</dbReference>
<evidence type="ECO:0000256" key="1">
    <source>
        <dbReference type="SAM" id="Phobius"/>
    </source>
</evidence>
<keyword evidence="3" id="KW-0418">Kinase</keyword>
<dbReference type="Pfam" id="PF14501">
    <property type="entry name" value="HATPase_c_5"/>
    <property type="match status" value="1"/>
</dbReference>
<feature type="transmembrane region" description="Helical" evidence="1">
    <location>
        <begin position="87"/>
        <end position="107"/>
    </location>
</feature>
<dbReference type="CDD" id="cd16935">
    <property type="entry name" value="HATPase_AgrC-ComD-like"/>
    <property type="match status" value="1"/>
</dbReference>
<keyword evidence="3" id="KW-0808">Transferase</keyword>
<sequence>MQQIIYNGITIICAVYLAFVYVAYLNITLDKSNKKRKPLWLCGIILAVIYYFSSWGVISAFKLLYMPFVYFILCNIFFNGTKKTMIVASLFFYILNYGLQLALAMLMLMKEIPENIMDYVSVGIMILRCVLLTCIIILLKRYISKHVEVLDKIFSRIIGWMTLIWFVYMGIIAGITLYVSGRSGFSMKEAMLGSIILCLLILLVMLAFLAFVKVEEYTGRIRMQEREMQKAIYSTDYYRKLEKVNDENRKYIHNIEHYMKAIAGLVNENNNREVINIIEEMEKQALYVTKEIFCTDKIVNGVVSEKNGEAKNKNIEFRVNIEPTADLTFLDDIDKIGILGNLLDNAMEAAGKCRDNKSVALDIYTSNNNHFIVLNIQNTSETAPLKKGTRFLSTKKNQENHGIGLEYVKNVVAKYQGFLNIKYEDGVYYVRVIIPKYKR</sequence>
<dbReference type="AlphaFoldDB" id="A0A174PP58"/>
<feature type="transmembrane region" description="Helical" evidence="1">
    <location>
        <begin position="39"/>
        <end position="58"/>
    </location>
</feature>
<dbReference type="InterPro" id="IPR036890">
    <property type="entry name" value="HATPase_C_sf"/>
</dbReference>
<evidence type="ECO:0000313" key="3">
    <source>
        <dbReference type="EMBL" id="CUP62813.1"/>
    </source>
</evidence>
<organism evidence="3 4">
    <name type="scientific">Dorea longicatena</name>
    <dbReference type="NCBI Taxonomy" id="88431"/>
    <lineage>
        <taxon>Bacteria</taxon>
        <taxon>Bacillati</taxon>
        <taxon>Bacillota</taxon>
        <taxon>Clostridia</taxon>
        <taxon>Lachnospirales</taxon>
        <taxon>Lachnospiraceae</taxon>
        <taxon>Dorea</taxon>
    </lineage>
</organism>
<feature type="transmembrane region" description="Helical" evidence="1">
    <location>
        <begin position="119"/>
        <end position="139"/>
    </location>
</feature>
<keyword evidence="1" id="KW-0472">Membrane</keyword>
<feature type="transmembrane region" description="Helical" evidence="1">
    <location>
        <begin position="191"/>
        <end position="212"/>
    </location>
</feature>
<feature type="transmembrane region" description="Helical" evidence="1">
    <location>
        <begin position="64"/>
        <end position="80"/>
    </location>
</feature>
<dbReference type="OrthoDB" id="9813149at2"/>
<gene>
    <name evidence="3" type="ORF">ERS852526_01590</name>
</gene>
<feature type="domain" description="Sensor histidine kinase NatK-like C-terminal" evidence="2">
    <location>
        <begin position="333"/>
        <end position="435"/>
    </location>
</feature>
<accession>A0A174PP58</accession>
<keyword evidence="1" id="KW-0812">Transmembrane</keyword>
<dbReference type="PANTHER" id="PTHR40448:SF1">
    <property type="entry name" value="TWO-COMPONENT SENSOR HISTIDINE KINASE"/>
    <property type="match status" value="1"/>
</dbReference>
<dbReference type="InterPro" id="IPR032834">
    <property type="entry name" value="NatK-like_C"/>
</dbReference>
<dbReference type="Gene3D" id="3.30.565.10">
    <property type="entry name" value="Histidine kinase-like ATPase, C-terminal domain"/>
    <property type="match status" value="1"/>
</dbReference>
<evidence type="ECO:0000313" key="4">
    <source>
        <dbReference type="Proteomes" id="UP000095485"/>
    </source>
</evidence>
<reference evidence="3 4" key="1">
    <citation type="submission" date="2015-09" db="EMBL/GenBank/DDBJ databases">
        <authorList>
            <consortium name="Pathogen Informatics"/>
        </authorList>
    </citation>
    <scope>NUCLEOTIDE SEQUENCE [LARGE SCALE GENOMIC DNA]</scope>
    <source>
        <strain evidence="3 4">2789STDY5834914</strain>
    </source>
</reference>
<evidence type="ECO:0000259" key="2">
    <source>
        <dbReference type="Pfam" id="PF14501"/>
    </source>
</evidence>
<protein>
    <submittedName>
        <fullName evidence="3">Sensory histidine kinase DcuS</fullName>
    </submittedName>
</protein>
<keyword evidence="1" id="KW-1133">Transmembrane helix</keyword>
<dbReference type="PANTHER" id="PTHR40448">
    <property type="entry name" value="TWO-COMPONENT SENSOR HISTIDINE KINASE"/>
    <property type="match status" value="1"/>
</dbReference>
<dbReference type="SUPFAM" id="SSF55874">
    <property type="entry name" value="ATPase domain of HSP90 chaperone/DNA topoisomerase II/histidine kinase"/>
    <property type="match status" value="1"/>
</dbReference>
<name>A0A174PP58_9FIRM</name>
<dbReference type="EMBL" id="CZAY01000010">
    <property type="protein sequence ID" value="CUP62813.1"/>
    <property type="molecule type" value="Genomic_DNA"/>
</dbReference>
<feature type="transmembrane region" description="Helical" evidence="1">
    <location>
        <begin position="6"/>
        <end position="27"/>
    </location>
</feature>
<proteinExistence type="predicted"/>
<dbReference type="Proteomes" id="UP000095485">
    <property type="component" value="Unassembled WGS sequence"/>
</dbReference>
<feature type="transmembrane region" description="Helical" evidence="1">
    <location>
        <begin position="160"/>
        <end position="179"/>
    </location>
</feature>
<dbReference type="GO" id="GO:0042802">
    <property type="term" value="F:identical protein binding"/>
    <property type="evidence" value="ECO:0007669"/>
    <property type="project" value="TreeGrafter"/>
</dbReference>